<dbReference type="Pfam" id="PF13545">
    <property type="entry name" value="HTH_Crp_2"/>
    <property type="match status" value="1"/>
</dbReference>
<dbReference type="Gene3D" id="1.10.10.10">
    <property type="entry name" value="Winged helix-like DNA-binding domain superfamily/Winged helix DNA-binding domain"/>
    <property type="match status" value="1"/>
</dbReference>
<reference evidence="7 8" key="1">
    <citation type="submission" date="2020-06" db="EMBL/GenBank/DDBJ databases">
        <title>Actinomadura xiongansis sp. nov., isolated from soil of Baiyangdian.</title>
        <authorList>
            <person name="Zhang X."/>
        </authorList>
    </citation>
    <scope>NUCLEOTIDE SEQUENCE [LARGE SCALE GENOMIC DNA]</scope>
    <source>
        <strain evidence="7 8">HBUM206468</strain>
    </source>
</reference>
<gene>
    <name evidence="7" type="ORF">HKK74_29585</name>
</gene>
<evidence type="ECO:0000313" key="7">
    <source>
        <dbReference type="EMBL" id="MBC6469614.1"/>
    </source>
</evidence>
<dbReference type="EMBL" id="JABVEC010000029">
    <property type="protein sequence ID" value="MBC6469614.1"/>
    <property type="molecule type" value="Genomic_DNA"/>
</dbReference>
<keyword evidence="2" id="KW-0238">DNA-binding</keyword>
<dbReference type="PROSITE" id="PS50042">
    <property type="entry name" value="CNMP_BINDING_3"/>
    <property type="match status" value="1"/>
</dbReference>
<dbReference type="InterPro" id="IPR012318">
    <property type="entry name" value="HTH_CRP"/>
</dbReference>
<dbReference type="InterPro" id="IPR036390">
    <property type="entry name" value="WH_DNA-bd_sf"/>
</dbReference>
<dbReference type="SMART" id="SM00419">
    <property type="entry name" value="HTH_CRP"/>
    <property type="match status" value="1"/>
</dbReference>
<dbReference type="InterPro" id="IPR036388">
    <property type="entry name" value="WH-like_DNA-bd_sf"/>
</dbReference>
<accession>A0ABR7LXV9</accession>
<dbReference type="SUPFAM" id="SSF46785">
    <property type="entry name" value="Winged helix' DNA-binding domain"/>
    <property type="match status" value="1"/>
</dbReference>
<dbReference type="InterPro" id="IPR000595">
    <property type="entry name" value="cNMP-bd_dom"/>
</dbReference>
<dbReference type="RefSeq" id="WP_187246662.1">
    <property type="nucleotide sequence ID" value="NZ_BAAAOK010000001.1"/>
</dbReference>
<dbReference type="SUPFAM" id="SSF51206">
    <property type="entry name" value="cAMP-binding domain-like"/>
    <property type="match status" value="1"/>
</dbReference>
<feature type="domain" description="HTH crp-type" evidence="6">
    <location>
        <begin position="184"/>
        <end position="261"/>
    </location>
</feature>
<name>A0ABR7LXV9_9ACTN</name>
<organism evidence="7 8">
    <name type="scientific">Actinomadura alba</name>
    <dbReference type="NCBI Taxonomy" id="406431"/>
    <lineage>
        <taxon>Bacteria</taxon>
        <taxon>Bacillati</taxon>
        <taxon>Actinomycetota</taxon>
        <taxon>Actinomycetes</taxon>
        <taxon>Streptosporangiales</taxon>
        <taxon>Thermomonosporaceae</taxon>
        <taxon>Actinomadura</taxon>
    </lineage>
</organism>
<evidence type="ECO:0000256" key="1">
    <source>
        <dbReference type="ARBA" id="ARBA00023015"/>
    </source>
</evidence>
<comment type="caution">
    <text evidence="7">The sequence shown here is derived from an EMBL/GenBank/DDBJ whole genome shotgun (WGS) entry which is preliminary data.</text>
</comment>
<dbReference type="SMART" id="SM00100">
    <property type="entry name" value="cNMP"/>
    <property type="match status" value="1"/>
</dbReference>
<evidence type="ECO:0000259" key="6">
    <source>
        <dbReference type="PROSITE" id="PS51063"/>
    </source>
</evidence>
<feature type="region of interest" description="Disordered" evidence="4">
    <location>
        <begin position="1"/>
        <end position="23"/>
    </location>
</feature>
<keyword evidence="3" id="KW-0804">Transcription</keyword>
<dbReference type="PANTHER" id="PTHR24567">
    <property type="entry name" value="CRP FAMILY TRANSCRIPTIONAL REGULATORY PROTEIN"/>
    <property type="match status" value="1"/>
</dbReference>
<evidence type="ECO:0000256" key="2">
    <source>
        <dbReference type="ARBA" id="ARBA00023125"/>
    </source>
</evidence>
<evidence type="ECO:0000256" key="4">
    <source>
        <dbReference type="SAM" id="MobiDB-lite"/>
    </source>
</evidence>
<dbReference type="Pfam" id="PF00027">
    <property type="entry name" value="cNMP_binding"/>
    <property type="match status" value="1"/>
</dbReference>
<feature type="domain" description="Cyclic nucleotide-binding" evidence="5">
    <location>
        <begin position="50"/>
        <end position="170"/>
    </location>
</feature>
<dbReference type="Gene3D" id="2.60.120.10">
    <property type="entry name" value="Jelly Rolls"/>
    <property type="match status" value="1"/>
</dbReference>
<dbReference type="PANTHER" id="PTHR24567:SF68">
    <property type="entry name" value="DNA-BINDING TRANSCRIPTIONAL DUAL REGULATOR CRP"/>
    <property type="match status" value="1"/>
</dbReference>
<protein>
    <submittedName>
        <fullName evidence="7">Crp/Fnr family transcriptional regulator</fullName>
    </submittedName>
</protein>
<evidence type="ECO:0000313" key="8">
    <source>
        <dbReference type="Proteomes" id="UP000805614"/>
    </source>
</evidence>
<dbReference type="Proteomes" id="UP000805614">
    <property type="component" value="Unassembled WGS sequence"/>
</dbReference>
<proteinExistence type="predicted"/>
<sequence length="277" mass="29977">MTARDRNHEGGPAATPHARAVGEPAHTVIPLRRHTGPGAAPAAASPSGGFWNALDDTERSALRMAARPRTYAARTPLCNQGDRSDHVVIIEQGWVKVTSATENGHEVMLAVRGPGDLVCEGAVLGDRQRSATVAAMSTLRTLVIPAGRFTAFLDEFPRTWRMVSETVVHRLDDADRRVRAQASASGAQRLALLLLHLAELSEREDGRAPDGTIAIRPPLSQEELASWVDSSRETVARALKVWRARGLVRTERRKITILDPAGLRSYAHEGTAESDTG</sequence>
<evidence type="ECO:0000259" key="5">
    <source>
        <dbReference type="PROSITE" id="PS50042"/>
    </source>
</evidence>
<keyword evidence="1" id="KW-0805">Transcription regulation</keyword>
<dbReference type="InterPro" id="IPR018490">
    <property type="entry name" value="cNMP-bd_dom_sf"/>
</dbReference>
<dbReference type="InterPro" id="IPR050397">
    <property type="entry name" value="Env_Response_Regulators"/>
</dbReference>
<evidence type="ECO:0000256" key="3">
    <source>
        <dbReference type="ARBA" id="ARBA00023163"/>
    </source>
</evidence>
<dbReference type="InterPro" id="IPR014710">
    <property type="entry name" value="RmlC-like_jellyroll"/>
</dbReference>
<keyword evidence="8" id="KW-1185">Reference proteome</keyword>
<dbReference type="CDD" id="cd00038">
    <property type="entry name" value="CAP_ED"/>
    <property type="match status" value="1"/>
</dbReference>
<dbReference type="PROSITE" id="PS51063">
    <property type="entry name" value="HTH_CRP_2"/>
    <property type="match status" value="1"/>
</dbReference>